<dbReference type="EMBL" id="JAIQCV010000009">
    <property type="protein sequence ID" value="KAH1066456.1"/>
    <property type="molecule type" value="Genomic_DNA"/>
</dbReference>
<reference evidence="2 3" key="1">
    <citation type="journal article" date="2021" name="Plant Biotechnol. J.">
        <title>Multi-omics assisted identification of the key and species-specific regulatory components of drought-tolerant mechanisms in Gossypium stocksii.</title>
        <authorList>
            <person name="Yu D."/>
            <person name="Ke L."/>
            <person name="Zhang D."/>
            <person name="Wu Y."/>
            <person name="Sun Y."/>
            <person name="Mei J."/>
            <person name="Sun J."/>
            <person name="Sun Y."/>
        </authorList>
    </citation>
    <scope>NUCLEOTIDE SEQUENCE [LARGE SCALE GENOMIC DNA]</scope>
    <source>
        <strain evidence="3">cv. E1</strain>
        <tissue evidence="2">Leaf</tissue>
    </source>
</reference>
<protein>
    <recommendedName>
        <fullName evidence="4">Letm1 RBD domain-containing protein</fullName>
    </recommendedName>
</protein>
<evidence type="ECO:0000256" key="1">
    <source>
        <dbReference type="SAM" id="MobiDB-lite"/>
    </source>
</evidence>
<name>A0A9D3ZTQ9_9ROSI</name>
<accession>A0A9D3ZTQ9</accession>
<keyword evidence="3" id="KW-1185">Reference proteome</keyword>
<evidence type="ECO:0000313" key="3">
    <source>
        <dbReference type="Proteomes" id="UP000828251"/>
    </source>
</evidence>
<dbReference type="PANTHER" id="PTHR14009:SF34">
    <property type="entry name" value="LETM1 RBD DOMAIN-CONTAINING PROTEIN"/>
    <property type="match status" value="1"/>
</dbReference>
<dbReference type="GO" id="GO:0030003">
    <property type="term" value="P:intracellular monoatomic cation homeostasis"/>
    <property type="evidence" value="ECO:0007669"/>
    <property type="project" value="TreeGrafter"/>
</dbReference>
<sequence length="720" mass="80571">MASHLFLQLPHFSYYTQTFRSSYGWDWKPSSSTFHCSNFHPRLRGSHFTAKKRNLLGLWFAGYTSSKAILLGALSSVSSSPPCDPSDTGNEALLPEADSPATEFNRVNCLVWVLHESARSFSLAVESLELDGTRAELAMAWNGKDVHQWHKRIAHQVAVYAMLKTVIEVEILLSQERYNNPSPVRKILTTEKDSLEEFIESRLKLRHPELVEWFRVVELPRMAEFFNPLLKKWSTEYAGSGVAGIIVAISCCAAVEKLCSEHISCPLSKILVGEAIAELMDLSHGIVSVDKLHKLAAEAGFETHFLSHFGAKVLSGKKSDDLEFWIGLAQRKLSVAFTKETTIPGKLALNSKVQADSLATLGLFAYLGRRTRLFLSQLRINDLDELVKDFLSYLECGILFIYPEFSSISVYQFFMEVVTDEIGWLDFYDKISCTRYSEKGRSKQHTIQAEKEIILSKVFTVCYDVFSGFAHFSRSAQQPLDSQLLAFLLQSQKLLCICLEDYWAAYDRSGEPLKITNSSDSKDGPSTGAIGSGTTRFSEVLEALTTEEPQIDEFRHLCLTKRLQLFGSAGKDTVSFEEGAGISKSSSLNESLIRKYCIKLIASSRDVCLGTQLLFVDITVSLEVLTKQLRGQKVTAREKRKLKRTLNDIATLIPVTILMLLPVSAVGHAAMLAAINKYIPSLIPSPYSSERLDTAKQLKRTKKMDVTSWSNLQDPNSKTP</sequence>
<feature type="region of interest" description="Disordered" evidence="1">
    <location>
        <begin position="514"/>
        <end position="533"/>
    </location>
</feature>
<proteinExistence type="predicted"/>
<dbReference type="Proteomes" id="UP000828251">
    <property type="component" value="Unassembled WGS sequence"/>
</dbReference>
<evidence type="ECO:0008006" key="4">
    <source>
        <dbReference type="Google" id="ProtNLM"/>
    </source>
</evidence>
<evidence type="ECO:0000313" key="2">
    <source>
        <dbReference type="EMBL" id="KAH1066456.1"/>
    </source>
</evidence>
<dbReference type="PANTHER" id="PTHR14009">
    <property type="entry name" value="LEUCINE ZIPPER-EF-HAND CONTAINING TRANSMEMBRANE PROTEIN"/>
    <property type="match status" value="1"/>
</dbReference>
<gene>
    <name evidence="2" type="ORF">J1N35_031443</name>
</gene>
<dbReference type="AlphaFoldDB" id="A0A9D3ZTQ9"/>
<organism evidence="2 3">
    <name type="scientific">Gossypium stocksii</name>
    <dbReference type="NCBI Taxonomy" id="47602"/>
    <lineage>
        <taxon>Eukaryota</taxon>
        <taxon>Viridiplantae</taxon>
        <taxon>Streptophyta</taxon>
        <taxon>Embryophyta</taxon>
        <taxon>Tracheophyta</taxon>
        <taxon>Spermatophyta</taxon>
        <taxon>Magnoliopsida</taxon>
        <taxon>eudicotyledons</taxon>
        <taxon>Gunneridae</taxon>
        <taxon>Pentapetalae</taxon>
        <taxon>rosids</taxon>
        <taxon>malvids</taxon>
        <taxon>Malvales</taxon>
        <taxon>Malvaceae</taxon>
        <taxon>Malvoideae</taxon>
        <taxon>Gossypium</taxon>
    </lineage>
</organism>
<comment type="caution">
    <text evidence="2">The sequence shown here is derived from an EMBL/GenBank/DDBJ whole genome shotgun (WGS) entry which is preliminary data.</text>
</comment>
<dbReference type="GO" id="GO:0005743">
    <property type="term" value="C:mitochondrial inner membrane"/>
    <property type="evidence" value="ECO:0007669"/>
    <property type="project" value="InterPro"/>
</dbReference>
<dbReference type="InterPro" id="IPR044202">
    <property type="entry name" value="LETM1/MDM38-like"/>
</dbReference>
<dbReference type="OrthoDB" id="275278at2759"/>